<evidence type="ECO:0000313" key="1">
    <source>
        <dbReference type="EMBL" id="CAI9536965.1"/>
    </source>
</evidence>
<keyword evidence="2" id="KW-1185">Reference proteome</keyword>
<gene>
    <name evidence="1" type="ORF">SPARVUS_LOCUS1123035</name>
</gene>
<protein>
    <submittedName>
        <fullName evidence="1">Uncharacterized protein</fullName>
    </submittedName>
</protein>
<reference evidence="1" key="1">
    <citation type="submission" date="2023-05" db="EMBL/GenBank/DDBJ databases">
        <authorList>
            <person name="Stuckert A."/>
        </authorList>
    </citation>
    <scope>NUCLEOTIDE SEQUENCE</scope>
</reference>
<sequence length="53" mass="6556">MSEQYRYPSNDPFLQSRQSVVLHKRNGEFFEVVFFFVIIFQKMKKYFFLHTVT</sequence>
<feature type="non-terminal residue" evidence="1">
    <location>
        <position position="53"/>
    </location>
</feature>
<dbReference type="Proteomes" id="UP001162483">
    <property type="component" value="Unassembled WGS sequence"/>
</dbReference>
<name>A0ABN9ARU3_9NEOB</name>
<organism evidence="1 2">
    <name type="scientific">Staurois parvus</name>
    <dbReference type="NCBI Taxonomy" id="386267"/>
    <lineage>
        <taxon>Eukaryota</taxon>
        <taxon>Metazoa</taxon>
        <taxon>Chordata</taxon>
        <taxon>Craniata</taxon>
        <taxon>Vertebrata</taxon>
        <taxon>Euteleostomi</taxon>
        <taxon>Amphibia</taxon>
        <taxon>Batrachia</taxon>
        <taxon>Anura</taxon>
        <taxon>Neobatrachia</taxon>
        <taxon>Ranoidea</taxon>
        <taxon>Ranidae</taxon>
        <taxon>Staurois</taxon>
    </lineage>
</organism>
<dbReference type="EMBL" id="CATNWA010000433">
    <property type="protein sequence ID" value="CAI9536965.1"/>
    <property type="molecule type" value="Genomic_DNA"/>
</dbReference>
<evidence type="ECO:0000313" key="2">
    <source>
        <dbReference type="Proteomes" id="UP001162483"/>
    </source>
</evidence>
<proteinExistence type="predicted"/>
<comment type="caution">
    <text evidence="1">The sequence shown here is derived from an EMBL/GenBank/DDBJ whole genome shotgun (WGS) entry which is preliminary data.</text>
</comment>
<accession>A0ABN9ARU3</accession>